<organism evidence="1 2">
    <name type="scientific">Eumeta variegata</name>
    <name type="common">Bagworm moth</name>
    <name type="synonym">Eumeta japonica</name>
    <dbReference type="NCBI Taxonomy" id="151549"/>
    <lineage>
        <taxon>Eukaryota</taxon>
        <taxon>Metazoa</taxon>
        <taxon>Ecdysozoa</taxon>
        <taxon>Arthropoda</taxon>
        <taxon>Hexapoda</taxon>
        <taxon>Insecta</taxon>
        <taxon>Pterygota</taxon>
        <taxon>Neoptera</taxon>
        <taxon>Endopterygota</taxon>
        <taxon>Lepidoptera</taxon>
        <taxon>Glossata</taxon>
        <taxon>Ditrysia</taxon>
        <taxon>Tineoidea</taxon>
        <taxon>Psychidae</taxon>
        <taxon>Oiketicinae</taxon>
        <taxon>Eumeta</taxon>
    </lineage>
</organism>
<dbReference type="Proteomes" id="UP000299102">
    <property type="component" value="Unassembled WGS sequence"/>
</dbReference>
<protein>
    <submittedName>
        <fullName evidence="1">Uncharacterized protein</fullName>
    </submittedName>
</protein>
<accession>A0A4C1UJI3</accession>
<sequence length="110" mass="12306">MLPGLRHDKNQQLLYLLVQWAAVRTCLSVMSAPPQYCSKPSGVIDAIHGHSRGLAGRAPCTRPWARVLTPQPVGGELHVNMDSSEHMHSRLVQRGEDLRQAFVTDDVRER</sequence>
<evidence type="ECO:0000313" key="1">
    <source>
        <dbReference type="EMBL" id="GBP26631.1"/>
    </source>
</evidence>
<dbReference type="EMBL" id="BGZK01000182">
    <property type="protein sequence ID" value="GBP26631.1"/>
    <property type="molecule type" value="Genomic_DNA"/>
</dbReference>
<dbReference type="AlphaFoldDB" id="A0A4C1UJI3"/>
<proteinExistence type="predicted"/>
<gene>
    <name evidence="1" type="ORF">EVAR_18268_1</name>
</gene>
<keyword evidence="2" id="KW-1185">Reference proteome</keyword>
<reference evidence="1 2" key="1">
    <citation type="journal article" date="2019" name="Commun. Biol.">
        <title>The bagworm genome reveals a unique fibroin gene that provides high tensile strength.</title>
        <authorList>
            <person name="Kono N."/>
            <person name="Nakamura H."/>
            <person name="Ohtoshi R."/>
            <person name="Tomita M."/>
            <person name="Numata K."/>
            <person name="Arakawa K."/>
        </authorList>
    </citation>
    <scope>NUCLEOTIDE SEQUENCE [LARGE SCALE GENOMIC DNA]</scope>
</reference>
<name>A0A4C1UJI3_EUMVA</name>
<comment type="caution">
    <text evidence="1">The sequence shown here is derived from an EMBL/GenBank/DDBJ whole genome shotgun (WGS) entry which is preliminary data.</text>
</comment>
<evidence type="ECO:0000313" key="2">
    <source>
        <dbReference type="Proteomes" id="UP000299102"/>
    </source>
</evidence>